<evidence type="ECO:0000259" key="5">
    <source>
        <dbReference type="PROSITE" id="PS51184"/>
    </source>
</evidence>
<dbReference type="InterPro" id="IPR039994">
    <property type="entry name" value="NO66-like"/>
</dbReference>
<evidence type="ECO:0000256" key="4">
    <source>
        <dbReference type="SAM" id="MobiDB-lite"/>
    </source>
</evidence>
<evidence type="ECO:0000256" key="3">
    <source>
        <dbReference type="ARBA" id="ARBA00023004"/>
    </source>
</evidence>
<keyword evidence="7" id="KW-1185">Reference proteome</keyword>
<evidence type="ECO:0000256" key="1">
    <source>
        <dbReference type="ARBA" id="ARBA00001954"/>
    </source>
</evidence>
<keyword evidence="2" id="KW-0479">Metal-binding</keyword>
<dbReference type="PROSITE" id="PS51184">
    <property type="entry name" value="JMJC"/>
    <property type="match status" value="1"/>
</dbReference>
<evidence type="ECO:0000313" key="6">
    <source>
        <dbReference type="EMBL" id="GIH14617.1"/>
    </source>
</evidence>
<dbReference type="SMART" id="SM00558">
    <property type="entry name" value="JmjC"/>
    <property type="match status" value="1"/>
</dbReference>
<organism evidence="6 7">
    <name type="scientific">Rugosimonospora africana</name>
    <dbReference type="NCBI Taxonomy" id="556532"/>
    <lineage>
        <taxon>Bacteria</taxon>
        <taxon>Bacillati</taxon>
        <taxon>Actinomycetota</taxon>
        <taxon>Actinomycetes</taxon>
        <taxon>Micromonosporales</taxon>
        <taxon>Micromonosporaceae</taxon>
        <taxon>Rugosimonospora</taxon>
    </lineage>
</organism>
<accession>A0A8J3QRP9</accession>
<dbReference type="Gene3D" id="2.60.120.650">
    <property type="entry name" value="Cupin"/>
    <property type="match status" value="1"/>
</dbReference>
<dbReference type="Pfam" id="PF08007">
    <property type="entry name" value="JmjC_2"/>
    <property type="match status" value="1"/>
</dbReference>
<dbReference type="PANTHER" id="PTHR13096:SF9">
    <property type="entry name" value="BIFUNCTIONAL LYSINE-SPECIFIC DEMETHYLASE AND HISTIDYL-HYDROXYLASE"/>
    <property type="match status" value="1"/>
</dbReference>
<feature type="region of interest" description="Disordered" evidence="4">
    <location>
        <begin position="1"/>
        <end position="40"/>
    </location>
</feature>
<dbReference type="AlphaFoldDB" id="A0A8J3QRP9"/>
<evidence type="ECO:0000256" key="2">
    <source>
        <dbReference type="ARBA" id="ARBA00022723"/>
    </source>
</evidence>
<feature type="region of interest" description="Disordered" evidence="4">
    <location>
        <begin position="74"/>
        <end position="119"/>
    </location>
</feature>
<comment type="caution">
    <text evidence="6">The sequence shown here is derived from an EMBL/GenBank/DDBJ whole genome shotgun (WGS) entry which is preliminary data.</text>
</comment>
<comment type="cofactor">
    <cofactor evidence="1">
        <name>Fe(2+)</name>
        <dbReference type="ChEBI" id="CHEBI:29033"/>
    </cofactor>
</comment>
<dbReference type="SUPFAM" id="SSF51197">
    <property type="entry name" value="Clavaminate synthase-like"/>
    <property type="match status" value="1"/>
</dbReference>
<dbReference type="GO" id="GO:0032453">
    <property type="term" value="F:histone H3K4 demethylase activity"/>
    <property type="evidence" value="ECO:0007669"/>
    <property type="project" value="TreeGrafter"/>
</dbReference>
<proteinExistence type="predicted"/>
<reference evidence="6" key="1">
    <citation type="submission" date="2021-01" db="EMBL/GenBank/DDBJ databases">
        <title>Whole genome shotgun sequence of Rugosimonospora africana NBRC 104875.</title>
        <authorList>
            <person name="Komaki H."/>
            <person name="Tamura T."/>
        </authorList>
    </citation>
    <scope>NUCLEOTIDE SEQUENCE</scope>
    <source>
        <strain evidence="6">NBRC 104875</strain>
    </source>
</reference>
<keyword evidence="3" id="KW-0408">Iron</keyword>
<sequence>MTAAGASLVEASTGPTPAPERSQSPSAARPGTGAGHRPALRRCVAVEPEAFAGTYWGRAPLHCRAADFAAARSAAPGSAPAGSTPPGAAPAGSIPAGSTPAGSAPAGSAPAAARPPGFGDLFGTGDADELLSRRGLRTPFLRVVRDGEVLPAHSYVGPGGAGAEVGDQVRDERILALFAHGATLVFQGLHRLWPPLIDFAGTLAAELSVPVGVNAYLTPAGSRGFASHYDTHDVFVLQVEGRKRWMIHEPVLDDPLERQPHGGRRDEVAATAAGPPALEVELAAGDTLYLPRGWLHSATALGGPSLHLTLGLRALTRYALVEELLALAAEEPALRAGFPLGFDPTDENQLAGQLAGTVAALREALREPDVAAVARRMRSRTWPTSRPAPIRPLAQAAASEAVDPDTIVTPRAGLRWFLRTEPDAAILELPDRTIRFPAFCGPAVLAVLDAAGPVRVGDLPDLDGEDQVVLVRRLLREAVAVPARSA</sequence>
<evidence type="ECO:0000313" key="7">
    <source>
        <dbReference type="Proteomes" id="UP000642748"/>
    </source>
</evidence>
<gene>
    <name evidence="6" type="ORF">Raf01_27890</name>
</gene>
<dbReference type="GO" id="GO:0046872">
    <property type="term" value="F:metal ion binding"/>
    <property type="evidence" value="ECO:0007669"/>
    <property type="project" value="UniProtKB-KW"/>
</dbReference>
<dbReference type="InterPro" id="IPR003347">
    <property type="entry name" value="JmjC_dom"/>
</dbReference>
<dbReference type="Proteomes" id="UP000642748">
    <property type="component" value="Unassembled WGS sequence"/>
</dbReference>
<name>A0A8J3QRP9_9ACTN</name>
<feature type="domain" description="JmjC" evidence="5">
    <location>
        <begin position="167"/>
        <end position="329"/>
    </location>
</feature>
<dbReference type="GO" id="GO:0051864">
    <property type="term" value="F:histone H3K36 demethylase activity"/>
    <property type="evidence" value="ECO:0007669"/>
    <property type="project" value="TreeGrafter"/>
</dbReference>
<dbReference type="PANTHER" id="PTHR13096">
    <property type="entry name" value="MINA53 MYC INDUCED NUCLEAR ANTIGEN"/>
    <property type="match status" value="1"/>
</dbReference>
<protein>
    <recommendedName>
        <fullName evidence="5">JmjC domain-containing protein</fullName>
    </recommendedName>
</protein>
<dbReference type="EMBL" id="BONZ01000027">
    <property type="protein sequence ID" value="GIH14617.1"/>
    <property type="molecule type" value="Genomic_DNA"/>
</dbReference>